<dbReference type="EMBL" id="JAQMUC010000078">
    <property type="protein sequence ID" value="MDB9536976.1"/>
    <property type="molecule type" value="Genomic_DNA"/>
</dbReference>
<accession>A0ABT5AKJ3</accession>
<comment type="caution">
    <text evidence="1">The sequence shown here is derived from an EMBL/GenBank/DDBJ whole genome shotgun (WGS) entry which is preliminary data.</text>
</comment>
<proteinExistence type="predicted"/>
<reference evidence="1 2" key="1">
    <citation type="submission" date="2023-01" db="EMBL/GenBank/DDBJ databases">
        <title>Genomes from the Australian National Cyanobacteria Reference Collection.</title>
        <authorList>
            <person name="Willis A."/>
            <person name="Lee E.M.F."/>
        </authorList>
    </citation>
    <scope>NUCLEOTIDE SEQUENCE [LARGE SCALE GENOMIC DNA]</scope>
    <source>
        <strain evidence="1 2">CS-1226</strain>
    </source>
</reference>
<evidence type="ECO:0000313" key="1">
    <source>
        <dbReference type="EMBL" id="MDB9536976.1"/>
    </source>
</evidence>
<dbReference type="RefSeq" id="WP_271796704.1">
    <property type="nucleotide sequence ID" value="NZ_JAQMUC010000078.1"/>
</dbReference>
<keyword evidence="2" id="KW-1185">Reference proteome</keyword>
<sequence length="40" mass="4466">MSNTALIVGAVSGLSASLARLLTKVRQPRNAWTWEIELRR</sequence>
<protein>
    <submittedName>
        <fullName evidence="1">Uncharacterized protein</fullName>
    </submittedName>
</protein>
<dbReference type="Proteomes" id="UP001211249">
    <property type="component" value="Unassembled WGS sequence"/>
</dbReference>
<evidence type="ECO:0000313" key="2">
    <source>
        <dbReference type="Proteomes" id="UP001211249"/>
    </source>
</evidence>
<name>A0ABT5AKJ3_9CYAN</name>
<organism evidence="1 2">
    <name type="scientific">Dolichospermum planctonicum CS-1226</name>
    <dbReference type="NCBI Taxonomy" id="3021751"/>
    <lineage>
        <taxon>Bacteria</taxon>
        <taxon>Bacillati</taxon>
        <taxon>Cyanobacteriota</taxon>
        <taxon>Cyanophyceae</taxon>
        <taxon>Nostocales</taxon>
        <taxon>Aphanizomenonaceae</taxon>
        <taxon>Dolichospermum</taxon>
        <taxon>Dolichospermum planctonicum</taxon>
    </lineage>
</organism>
<gene>
    <name evidence="1" type="ORF">PN451_14275</name>
</gene>